<keyword evidence="3" id="KW-1185">Reference proteome</keyword>
<evidence type="ECO:0000259" key="1">
    <source>
        <dbReference type="SMART" id="SM00858"/>
    </source>
</evidence>
<dbReference type="CDD" id="cd11614">
    <property type="entry name" value="SAF_CpaB_FlgA_like"/>
    <property type="match status" value="1"/>
</dbReference>
<evidence type="ECO:0000313" key="2">
    <source>
        <dbReference type="EMBL" id="GAA2490483.1"/>
    </source>
</evidence>
<sequence length="265" mass="27110">MNRRILAIVVALALAVGGGLLVITYARNADARAIAAESPSPVWVAQQPVPAGTTLKDAQRTGLIAQTSVSAKAVPAGALQEINADNNALLATSDIPAGEYLLAARFGNQPAGTKAIEVPSGMLAVSLSLSDPARVGKFVTPGSHIALFQSYTIKDLRNTPEAKILNENQVHGTSLLMPDVLVIAMGDAPLAGQAAAPPAEGQPATAAGAAGGYLVTVAVKPADATLLIHGINNRQLYAGLRGSDVKMDSSLEVTDLQLRDAVTGQ</sequence>
<protein>
    <recommendedName>
        <fullName evidence="1">SAF domain-containing protein</fullName>
    </recommendedName>
</protein>
<dbReference type="Pfam" id="PF16976">
    <property type="entry name" value="RcpC"/>
    <property type="match status" value="1"/>
</dbReference>
<comment type="caution">
    <text evidence="2">The sequence shown here is derived from an EMBL/GenBank/DDBJ whole genome shotgun (WGS) entry which is preliminary data.</text>
</comment>
<feature type="domain" description="SAF" evidence="1">
    <location>
        <begin position="40"/>
        <end position="107"/>
    </location>
</feature>
<accession>A0ABN3LWP8</accession>
<reference evidence="2 3" key="1">
    <citation type="journal article" date="2019" name="Int. J. Syst. Evol. Microbiol.">
        <title>The Global Catalogue of Microorganisms (GCM) 10K type strain sequencing project: providing services to taxonomists for standard genome sequencing and annotation.</title>
        <authorList>
            <consortium name="The Broad Institute Genomics Platform"/>
            <consortium name="The Broad Institute Genome Sequencing Center for Infectious Disease"/>
            <person name="Wu L."/>
            <person name="Ma J."/>
        </authorList>
    </citation>
    <scope>NUCLEOTIDE SEQUENCE [LARGE SCALE GENOMIC DNA]</scope>
    <source>
        <strain evidence="2 3">JCM 16259</strain>
    </source>
</reference>
<dbReference type="RefSeq" id="WP_344255876.1">
    <property type="nucleotide sequence ID" value="NZ_BAAARE010000013.1"/>
</dbReference>
<proteinExistence type="predicted"/>
<organism evidence="2 3">
    <name type="scientific">Terrabacter carboxydivorans</name>
    <dbReference type="NCBI Taxonomy" id="619730"/>
    <lineage>
        <taxon>Bacteria</taxon>
        <taxon>Bacillati</taxon>
        <taxon>Actinomycetota</taxon>
        <taxon>Actinomycetes</taxon>
        <taxon>Micrococcales</taxon>
        <taxon>Intrasporangiaceae</taxon>
        <taxon>Terrabacter</taxon>
    </lineage>
</organism>
<dbReference type="InterPro" id="IPR031571">
    <property type="entry name" value="RcpC_dom"/>
</dbReference>
<dbReference type="SMART" id="SM00858">
    <property type="entry name" value="SAF"/>
    <property type="match status" value="1"/>
</dbReference>
<dbReference type="Proteomes" id="UP001500730">
    <property type="component" value="Unassembled WGS sequence"/>
</dbReference>
<dbReference type="EMBL" id="BAAARE010000013">
    <property type="protein sequence ID" value="GAA2490483.1"/>
    <property type="molecule type" value="Genomic_DNA"/>
</dbReference>
<dbReference type="InterPro" id="IPR013974">
    <property type="entry name" value="SAF"/>
</dbReference>
<name>A0ABN3LWP8_9MICO</name>
<evidence type="ECO:0000313" key="3">
    <source>
        <dbReference type="Proteomes" id="UP001500730"/>
    </source>
</evidence>
<gene>
    <name evidence="2" type="ORF">GCM10009858_30660</name>
</gene>